<dbReference type="GO" id="GO:0022857">
    <property type="term" value="F:transmembrane transporter activity"/>
    <property type="evidence" value="ECO:0007669"/>
    <property type="project" value="InterPro"/>
</dbReference>
<organism evidence="9 10">
    <name type="scientific">Blepharisma stoltei</name>
    <dbReference type="NCBI Taxonomy" id="1481888"/>
    <lineage>
        <taxon>Eukaryota</taxon>
        <taxon>Sar</taxon>
        <taxon>Alveolata</taxon>
        <taxon>Ciliophora</taxon>
        <taxon>Postciliodesmatophora</taxon>
        <taxon>Heterotrichea</taxon>
        <taxon>Heterotrichida</taxon>
        <taxon>Blepharismidae</taxon>
        <taxon>Blepharisma</taxon>
    </lineage>
</organism>
<reference evidence="9" key="1">
    <citation type="submission" date="2021-09" db="EMBL/GenBank/DDBJ databases">
        <authorList>
            <consortium name="AG Swart"/>
            <person name="Singh M."/>
            <person name="Singh A."/>
            <person name="Seah K."/>
            <person name="Emmerich C."/>
        </authorList>
    </citation>
    <scope>NUCLEOTIDE SEQUENCE</scope>
    <source>
        <strain evidence="9">ATCC30299</strain>
    </source>
</reference>
<evidence type="ECO:0000256" key="3">
    <source>
        <dbReference type="ARBA" id="ARBA00022692"/>
    </source>
</evidence>
<dbReference type="PANTHER" id="PTHR23505">
    <property type="entry name" value="SPINSTER"/>
    <property type="match status" value="1"/>
</dbReference>
<feature type="transmembrane region" description="Helical" evidence="7">
    <location>
        <begin position="94"/>
        <end position="116"/>
    </location>
</feature>
<dbReference type="GO" id="GO:0016020">
    <property type="term" value="C:membrane"/>
    <property type="evidence" value="ECO:0007669"/>
    <property type="project" value="UniProtKB-SubCell"/>
</dbReference>
<dbReference type="PROSITE" id="PS50850">
    <property type="entry name" value="MFS"/>
    <property type="match status" value="1"/>
</dbReference>
<dbReference type="SUPFAM" id="SSF103473">
    <property type="entry name" value="MFS general substrate transporter"/>
    <property type="match status" value="1"/>
</dbReference>
<keyword evidence="2" id="KW-0813">Transport</keyword>
<keyword evidence="3 7" id="KW-0812">Transmembrane</keyword>
<feature type="transmembrane region" description="Helical" evidence="7">
    <location>
        <begin position="320"/>
        <end position="343"/>
    </location>
</feature>
<dbReference type="EMBL" id="CAJZBQ010000038">
    <property type="protein sequence ID" value="CAG9325440.1"/>
    <property type="molecule type" value="Genomic_DNA"/>
</dbReference>
<dbReference type="InterPro" id="IPR011701">
    <property type="entry name" value="MFS"/>
</dbReference>
<dbReference type="PANTHER" id="PTHR23505:SF9">
    <property type="entry name" value="PROTEIN, PUTATIVE-RELATED"/>
    <property type="match status" value="1"/>
</dbReference>
<feature type="transmembrane region" description="Helical" evidence="7">
    <location>
        <begin position="71"/>
        <end position="88"/>
    </location>
</feature>
<feature type="transmembrane region" description="Helical" evidence="7">
    <location>
        <begin position="293"/>
        <end position="314"/>
    </location>
</feature>
<dbReference type="InterPro" id="IPR036259">
    <property type="entry name" value="MFS_trans_sf"/>
</dbReference>
<comment type="similarity">
    <text evidence="6">Belongs to the major facilitator superfamily. Spinster (TC 2.A.1.49) family.</text>
</comment>
<gene>
    <name evidence="9" type="ORF">BSTOLATCC_MIC38694</name>
</gene>
<feature type="transmembrane region" description="Helical" evidence="7">
    <location>
        <begin position="160"/>
        <end position="179"/>
    </location>
</feature>
<feature type="transmembrane region" description="Helical" evidence="7">
    <location>
        <begin position="364"/>
        <end position="382"/>
    </location>
</feature>
<sequence>MEFIVFMLFFAVNILINMDHGSIPAATTAIQADFDLQKVELGAIGSLVYVGLTLGSFIAGFFFHRFKAKKILSVTIALTGISVGLFPLMAQNNFLLYTMRLLSGFGQVFPVIYFPVWIDVLGPDQWKTLWLTFLQLSVALGVILGYAITAVFQTFWSWKWSFYIQGAAFIPFAILIQFIPSRFINYDKYHLTGEPSFDANASFNQKGHRWLLKVFSLVNNRIYLISMMCVSCLYFVVTGIQFWASDYLLNVMEMQPSLVFPTYAITTITGPTLGVVTGGAVCHKTGGYRGKNAIYVCASFGFMGCLCAIPVPFISSFPGFIAMLWLVLFFGAAVMPAVTGIMISSVPSKKKALANSIASMVTNTFGYLPAPFLYGLVCQLTGGDKSPYGLMCVLYVCLLAETLIVIGILTNPPSNTKPVKEV</sequence>
<comment type="caution">
    <text evidence="9">The sequence shown here is derived from an EMBL/GenBank/DDBJ whole genome shotgun (WGS) entry which is preliminary data.</text>
</comment>
<evidence type="ECO:0000256" key="4">
    <source>
        <dbReference type="ARBA" id="ARBA00022989"/>
    </source>
</evidence>
<dbReference type="Gene3D" id="1.20.1250.20">
    <property type="entry name" value="MFS general substrate transporter like domains"/>
    <property type="match status" value="1"/>
</dbReference>
<comment type="subcellular location">
    <subcellularLocation>
        <location evidence="1">Membrane</location>
        <topology evidence="1">Multi-pass membrane protein</topology>
    </subcellularLocation>
</comment>
<feature type="transmembrane region" description="Helical" evidence="7">
    <location>
        <begin position="44"/>
        <end position="64"/>
    </location>
</feature>
<accession>A0AAU9JMJ5</accession>
<evidence type="ECO:0000256" key="7">
    <source>
        <dbReference type="SAM" id="Phobius"/>
    </source>
</evidence>
<feature type="domain" description="Major facilitator superfamily (MFS) profile" evidence="8">
    <location>
        <begin position="5"/>
        <end position="415"/>
    </location>
</feature>
<name>A0AAU9JMJ5_9CILI</name>
<proteinExistence type="inferred from homology"/>
<evidence type="ECO:0000313" key="9">
    <source>
        <dbReference type="EMBL" id="CAG9325440.1"/>
    </source>
</evidence>
<keyword evidence="10" id="KW-1185">Reference proteome</keyword>
<dbReference type="InterPro" id="IPR044770">
    <property type="entry name" value="MFS_spinster-like"/>
</dbReference>
<evidence type="ECO:0000313" key="10">
    <source>
        <dbReference type="Proteomes" id="UP001162131"/>
    </source>
</evidence>
<dbReference type="Pfam" id="PF07690">
    <property type="entry name" value="MFS_1"/>
    <property type="match status" value="1"/>
</dbReference>
<evidence type="ECO:0000256" key="1">
    <source>
        <dbReference type="ARBA" id="ARBA00004141"/>
    </source>
</evidence>
<evidence type="ECO:0000259" key="8">
    <source>
        <dbReference type="PROSITE" id="PS50850"/>
    </source>
</evidence>
<evidence type="ECO:0000256" key="5">
    <source>
        <dbReference type="ARBA" id="ARBA00023136"/>
    </source>
</evidence>
<protein>
    <recommendedName>
        <fullName evidence="8">Major facilitator superfamily (MFS) profile domain-containing protein</fullName>
    </recommendedName>
</protein>
<feature type="transmembrane region" description="Helical" evidence="7">
    <location>
        <begin position="222"/>
        <end position="243"/>
    </location>
</feature>
<keyword evidence="4 7" id="KW-1133">Transmembrane helix</keyword>
<feature type="transmembrane region" description="Helical" evidence="7">
    <location>
        <begin position="388"/>
        <end position="410"/>
    </location>
</feature>
<feature type="transmembrane region" description="Helical" evidence="7">
    <location>
        <begin position="263"/>
        <end position="281"/>
    </location>
</feature>
<feature type="transmembrane region" description="Helical" evidence="7">
    <location>
        <begin position="128"/>
        <end position="148"/>
    </location>
</feature>
<keyword evidence="5 7" id="KW-0472">Membrane</keyword>
<dbReference type="Proteomes" id="UP001162131">
    <property type="component" value="Unassembled WGS sequence"/>
</dbReference>
<dbReference type="AlphaFoldDB" id="A0AAU9JMJ5"/>
<evidence type="ECO:0000256" key="2">
    <source>
        <dbReference type="ARBA" id="ARBA00022448"/>
    </source>
</evidence>
<dbReference type="InterPro" id="IPR020846">
    <property type="entry name" value="MFS_dom"/>
</dbReference>
<evidence type="ECO:0000256" key="6">
    <source>
        <dbReference type="ARBA" id="ARBA00024338"/>
    </source>
</evidence>